<dbReference type="GeneID" id="62156947"/>
<dbReference type="SUPFAM" id="SSF51735">
    <property type="entry name" value="NAD(P)-binding Rossmann-fold domains"/>
    <property type="match status" value="1"/>
</dbReference>
<accession>A0A9P6IEK7</accession>
<dbReference type="Gene3D" id="3.40.50.720">
    <property type="entry name" value="NAD(P)-binding Rossmann-like Domain"/>
    <property type="match status" value="1"/>
</dbReference>
<dbReference type="PANTHER" id="PTHR42748:SF31">
    <property type="entry name" value="NMRA-LIKE DOMAIN-CONTAINING PROTEIN-RELATED"/>
    <property type="match status" value="1"/>
</dbReference>
<keyword evidence="2" id="KW-0521">NADP</keyword>
<dbReference type="GO" id="GO:0005634">
    <property type="term" value="C:nucleus"/>
    <property type="evidence" value="ECO:0007669"/>
    <property type="project" value="TreeGrafter"/>
</dbReference>
<comment type="caution">
    <text evidence="4">The sequence shown here is derived from an EMBL/GenBank/DDBJ whole genome shotgun (WGS) entry which is preliminary data.</text>
</comment>
<dbReference type="Pfam" id="PF05368">
    <property type="entry name" value="NmrA"/>
    <property type="match status" value="1"/>
</dbReference>
<protein>
    <recommendedName>
        <fullName evidence="3">NmrA-like domain-containing protein</fullName>
    </recommendedName>
</protein>
<evidence type="ECO:0000259" key="3">
    <source>
        <dbReference type="Pfam" id="PF05368"/>
    </source>
</evidence>
<feature type="domain" description="NmrA-like" evidence="3">
    <location>
        <begin position="4"/>
        <end position="248"/>
    </location>
</feature>
<evidence type="ECO:0000313" key="5">
    <source>
        <dbReference type="Proteomes" id="UP000781932"/>
    </source>
</evidence>
<dbReference type="EMBL" id="JAATWM020000003">
    <property type="protein sequence ID" value="KAF9881004.1"/>
    <property type="molecule type" value="Genomic_DNA"/>
</dbReference>
<reference evidence="4" key="2">
    <citation type="submission" date="2020-11" db="EMBL/GenBank/DDBJ databases">
        <title>Whole genome sequencing of Colletotrichum sp.</title>
        <authorList>
            <person name="Li H."/>
        </authorList>
    </citation>
    <scope>NUCLEOTIDE SEQUENCE</scope>
    <source>
        <strain evidence="4">CkLH20</strain>
    </source>
</reference>
<dbReference type="InterPro" id="IPR008030">
    <property type="entry name" value="NmrA-like"/>
</dbReference>
<reference evidence="4" key="1">
    <citation type="submission" date="2020-03" db="EMBL/GenBank/DDBJ databases">
        <authorList>
            <person name="He L."/>
        </authorList>
    </citation>
    <scope>NUCLEOTIDE SEQUENCE</scope>
    <source>
        <strain evidence="4">CkLH20</strain>
    </source>
</reference>
<dbReference type="PANTHER" id="PTHR42748">
    <property type="entry name" value="NITROGEN METABOLITE REPRESSION PROTEIN NMRA FAMILY MEMBER"/>
    <property type="match status" value="1"/>
</dbReference>
<dbReference type="InterPro" id="IPR036291">
    <property type="entry name" value="NAD(P)-bd_dom_sf"/>
</dbReference>
<evidence type="ECO:0000313" key="4">
    <source>
        <dbReference type="EMBL" id="KAF9881004.1"/>
    </source>
</evidence>
<comment type="similarity">
    <text evidence="1">Belongs to the NmrA-type oxidoreductase family.</text>
</comment>
<dbReference type="RefSeq" id="XP_038750465.1">
    <property type="nucleotide sequence ID" value="XM_038883873.1"/>
</dbReference>
<organism evidence="4 5">
    <name type="scientific">Colletotrichum karsti</name>
    <dbReference type="NCBI Taxonomy" id="1095194"/>
    <lineage>
        <taxon>Eukaryota</taxon>
        <taxon>Fungi</taxon>
        <taxon>Dikarya</taxon>
        <taxon>Ascomycota</taxon>
        <taxon>Pezizomycotina</taxon>
        <taxon>Sordariomycetes</taxon>
        <taxon>Hypocreomycetidae</taxon>
        <taxon>Glomerellales</taxon>
        <taxon>Glomerellaceae</taxon>
        <taxon>Colletotrichum</taxon>
        <taxon>Colletotrichum boninense species complex</taxon>
    </lineage>
</organism>
<keyword evidence="5" id="KW-1185">Reference proteome</keyword>
<dbReference type="AlphaFoldDB" id="A0A9P6IEK7"/>
<proteinExistence type="inferred from homology"/>
<dbReference type="Proteomes" id="UP000781932">
    <property type="component" value="Unassembled WGS sequence"/>
</dbReference>
<name>A0A9P6IEK7_9PEZI</name>
<sequence length="316" mass="34010">MPPTILVAGATGNTGPSVVSTLSSLLPQTPFSSHRILATTRSPDSPVAQHLATLPGVEVIRQNWSEITAEWLRSQEIVRVFVASAVSPSQFAEESTFHVAALEAGCVEYVVRISTTACNVRPDCKAYYPRNHWAIEALLGSKEFEGLKWTSLQPNVFYPYVMGEAVALVKKVRDGGEQGTLRMMLAESVPVGVVDAGDVGSFAGRLLLEEDVSRHDGAKYVLNGPEDLTGAKLVEMVEKYIGAPVKDVVFRDMSWVDHVIADTTTEAKNVIGSLRHAADATWEGKASASTTSEVVLEMNPPKITAAQAFKALVESA</sequence>
<dbReference type="OrthoDB" id="413314at2759"/>
<evidence type="ECO:0000256" key="1">
    <source>
        <dbReference type="ARBA" id="ARBA00006328"/>
    </source>
</evidence>
<dbReference type="InterPro" id="IPR051164">
    <property type="entry name" value="NmrA-like_oxidored"/>
</dbReference>
<gene>
    <name evidence="4" type="ORF">CkaCkLH20_01154</name>
</gene>
<evidence type="ECO:0000256" key="2">
    <source>
        <dbReference type="ARBA" id="ARBA00022857"/>
    </source>
</evidence>